<dbReference type="PROSITE" id="PS50097">
    <property type="entry name" value="BTB"/>
    <property type="match status" value="1"/>
</dbReference>
<evidence type="ECO:0000313" key="4">
    <source>
        <dbReference type="EMBL" id="VAI92215.1"/>
    </source>
</evidence>
<keyword evidence="5" id="KW-1185">Reference proteome</keyword>
<dbReference type="InterPro" id="IPR000210">
    <property type="entry name" value="BTB/POZ_dom"/>
</dbReference>
<dbReference type="SMART" id="SM00225">
    <property type="entry name" value="BTB"/>
    <property type="match status" value="1"/>
</dbReference>
<evidence type="ECO:0000256" key="1">
    <source>
        <dbReference type="ARBA" id="ARBA00004906"/>
    </source>
</evidence>
<dbReference type="GO" id="GO:0016567">
    <property type="term" value="P:protein ubiquitination"/>
    <property type="evidence" value="ECO:0007669"/>
    <property type="project" value="InterPro"/>
</dbReference>
<evidence type="ECO:0000256" key="2">
    <source>
        <dbReference type="ARBA" id="ARBA00010846"/>
    </source>
</evidence>
<reference evidence="4 5" key="1">
    <citation type="submission" date="2017-09" db="EMBL/GenBank/DDBJ databases">
        <authorList>
            <consortium name="International Durum Wheat Genome Sequencing Consortium (IDWGSC)"/>
            <person name="Milanesi L."/>
        </authorList>
    </citation>
    <scope>NUCLEOTIDE SEQUENCE [LARGE SCALE GENOMIC DNA]</scope>
    <source>
        <strain evidence="5">cv. Svevo</strain>
    </source>
</reference>
<dbReference type="Pfam" id="PF00651">
    <property type="entry name" value="BTB"/>
    <property type="match status" value="1"/>
</dbReference>
<evidence type="ECO:0000259" key="3">
    <source>
        <dbReference type="PROSITE" id="PS50097"/>
    </source>
</evidence>
<dbReference type="Gene3D" id="3.30.710.10">
    <property type="entry name" value="Potassium Channel Kv1.1, Chain A"/>
    <property type="match status" value="1"/>
</dbReference>
<accession>A0A9R1A9M5</accession>
<dbReference type="Proteomes" id="UP000324705">
    <property type="component" value="Chromosome 7B"/>
</dbReference>
<dbReference type="PANTHER" id="PTHR26379:SF489">
    <property type="entry name" value="BTB DOMAIN-CONTAINING PROTEIN"/>
    <property type="match status" value="1"/>
</dbReference>
<dbReference type="OMA" id="GYKYLAM"/>
<dbReference type="SUPFAM" id="SSF54695">
    <property type="entry name" value="POZ domain"/>
    <property type="match status" value="1"/>
</dbReference>
<feature type="domain" description="BTB" evidence="3">
    <location>
        <begin position="181"/>
        <end position="248"/>
    </location>
</feature>
<protein>
    <recommendedName>
        <fullName evidence="3">BTB domain-containing protein</fullName>
    </recommendedName>
</protein>
<proteinExistence type="inferred from homology"/>
<name>A0A9R1A9M5_TRITD</name>
<dbReference type="AlphaFoldDB" id="A0A9R1A9M5"/>
<comment type="similarity">
    <text evidence="2">Belongs to the Tdpoz family.</text>
</comment>
<dbReference type="EMBL" id="LT934124">
    <property type="protein sequence ID" value="VAI92215.1"/>
    <property type="molecule type" value="Genomic_DNA"/>
</dbReference>
<gene>
    <name evidence="4" type="ORF">TRITD_7Bv1G198430</name>
</gene>
<sequence>MENACINFTAVARSARMLKIDGFSLTESMDHDDCVRSRWTFDGYEWEVRVYPAMTSSAGGGGGAYVVLEVAFLSKPRRGSVRAAIGCRLVDPRGILKPSNEISISKVFSRPQECSTKAAVVGRRALAASAFLRGDSFTMECTIEVLKELPDTVTDPVQEVPVPSSNLSRHLALLLQSEAGADVTFLVSGESFAAHKSILAARSPVFMAQFFGDMKEKCSQSVVIEDMEAAVFKALLHYIYTDTVSEFDEKGEEVTMLAQHLLAAADRYGLDRLKLICEGKLSDGINVDTAATSLALAEQHNCPRLKAKCVQFIIRNREVLDAVLATEGYKYLAMAHDLVSISFYAYHCHQVIYVSSVQDAGLWQEPSVQ</sequence>
<dbReference type="Gene3D" id="1.25.40.420">
    <property type="match status" value="1"/>
</dbReference>
<dbReference type="Pfam" id="PF24570">
    <property type="entry name" value="BACK_BPM_SPOP"/>
    <property type="match status" value="1"/>
</dbReference>
<dbReference type="PANTHER" id="PTHR26379">
    <property type="entry name" value="BTB/POZ AND MATH DOMAIN-CONTAINING PROTEIN 1"/>
    <property type="match status" value="1"/>
</dbReference>
<dbReference type="Gramene" id="TRITD7Bv1G198430.2">
    <property type="protein sequence ID" value="TRITD7Bv1G198430.2"/>
    <property type="gene ID" value="TRITD7Bv1G198430"/>
</dbReference>
<dbReference type="InterPro" id="IPR008974">
    <property type="entry name" value="TRAF-like"/>
</dbReference>
<comment type="pathway">
    <text evidence="1">Protein modification; protein ubiquitination.</text>
</comment>
<dbReference type="SUPFAM" id="SSF49599">
    <property type="entry name" value="TRAF domain-like"/>
    <property type="match status" value="1"/>
</dbReference>
<dbReference type="CDD" id="cd18280">
    <property type="entry name" value="BTB_POZ_BPM_plant"/>
    <property type="match status" value="1"/>
</dbReference>
<evidence type="ECO:0000313" key="5">
    <source>
        <dbReference type="Proteomes" id="UP000324705"/>
    </source>
</evidence>
<dbReference type="CDD" id="cd00121">
    <property type="entry name" value="MATH"/>
    <property type="match status" value="1"/>
</dbReference>
<dbReference type="InterPro" id="IPR002083">
    <property type="entry name" value="MATH/TRAF_dom"/>
</dbReference>
<dbReference type="InterPro" id="IPR045005">
    <property type="entry name" value="BPM1-6"/>
</dbReference>
<dbReference type="InterPro" id="IPR056423">
    <property type="entry name" value="BACK_BPM_SPOP"/>
</dbReference>
<dbReference type="Gene3D" id="2.60.210.10">
    <property type="entry name" value="Apoptosis, Tumor Necrosis Factor Receptor Associated Protein 2, Chain A"/>
    <property type="match status" value="1"/>
</dbReference>
<dbReference type="InterPro" id="IPR011333">
    <property type="entry name" value="SKP1/BTB/POZ_sf"/>
</dbReference>
<organism evidence="4 5">
    <name type="scientific">Triticum turgidum subsp. durum</name>
    <name type="common">Durum wheat</name>
    <name type="synonym">Triticum durum</name>
    <dbReference type="NCBI Taxonomy" id="4567"/>
    <lineage>
        <taxon>Eukaryota</taxon>
        <taxon>Viridiplantae</taxon>
        <taxon>Streptophyta</taxon>
        <taxon>Embryophyta</taxon>
        <taxon>Tracheophyta</taxon>
        <taxon>Spermatophyta</taxon>
        <taxon>Magnoliopsida</taxon>
        <taxon>Liliopsida</taxon>
        <taxon>Poales</taxon>
        <taxon>Poaceae</taxon>
        <taxon>BOP clade</taxon>
        <taxon>Pooideae</taxon>
        <taxon>Triticodae</taxon>
        <taxon>Triticeae</taxon>
        <taxon>Triticinae</taxon>
        <taxon>Triticum</taxon>
    </lineage>
</organism>